<accession>A0A5B0LQD0</accession>
<feature type="transmembrane region" description="Helical" evidence="2">
    <location>
        <begin position="365"/>
        <end position="388"/>
    </location>
</feature>
<sequence>MTNMLRRFPDKSMFGTIPPGVNPFAYILNLITPQYFLPLSKYTLGLLVFFFIVHLLIALFCIVILVLPYLRGRKQSQWFLRRLYIKDRSGTDVYKTTLFWVNGGILMTTSQLVGSVATQTFIFIQIKAAKSLKYAIHAQIEPSLGVLSMCEMLTYWSLMHCFVVAVYYDPETHGVVAKRSRGWTPSPTFINFLFLGFPICLVIAIICLFTWLSIVHNRFIAEAVKVLDALGKGSFVWDQLNAPSASDERKFQLTTQLLQIVAEAKGLSEDINIHSKHLISCLRHFQCALLMILSVTSLIFIFVFSCLVKKFQLRQRQSDRVSRQSTSFCSWLNLKRFSKTSGEKHHQTNNSLISIARSNRQFFHLVLRAVSIIIAMLTSISLFIIGIVRTGDVVTSSYWRGVMTWLTTVSGTWSAIPVAWQCWTLYREEIGGLPQVSANVAPSTEKPTHQTNVPTKPWDCEAQDRESITSQDNNSIVSCRDSSAMRAQ</sequence>
<feature type="transmembrane region" description="Helical" evidence="2">
    <location>
        <begin position="98"/>
        <end position="124"/>
    </location>
</feature>
<reference evidence="5 6" key="1">
    <citation type="submission" date="2019-05" db="EMBL/GenBank/DDBJ databases">
        <title>Emergence of the Ug99 lineage of the wheat stem rust pathogen through somatic hybridization.</title>
        <authorList>
            <person name="Li F."/>
            <person name="Upadhyaya N.M."/>
            <person name="Sperschneider J."/>
            <person name="Matny O."/>
            <person name="Nguyen-Phuc H."/>
            <person name="Mago R."/>
            <person name="Raley C."/>
            <person name="Miller M.E."/>
            <person name="Silverstein K.A.T."/>
            <person name="Henningsen E."/>
            <person name="Hirsch C.D."/>
            <person name="Visser B."/>
            <person name="Pretorius Z.A."/>
            <person name="Steffenson B.J."/>
            <person name="Schwessinger B."/>
            <person name="Dodds P.N."/>
            <person name="Figueroa M."/>
        </authorList>
    </citation>
    <scope>NUCLEOTIDE SEQUENCE [LARGE SCALE GENOMIC DNA]</scope>
    <source>
        <strain evidence="4">21-0</strain>
        <strain evidence="3 6">Ug99</strain>
    </source>
</reference>
<evidence type="ECO:0000256" key="2">
    <source>
        <dbReference type="SAM" id="Phobius"/>
    </source>
</evidence>
<evidence type="ECO:0000313" key="4">
    <source>
        <dbReference type="EMBL" id="KAA1071579.1"/>
    </source>
</evidence>
<keyword evidence="2" id="KW-0472">Membrane</keyword>
<feature type="transmembrane region" description="Helical" evidence="2">
    <location>
        <begin position="12"/>
        <end position="32"/>
    </location>
</feature>
<gene>
    <name evidence="4" type="ORF">PGT21_012171</name>
    <name evidence="3" type="ORF">PGTUg99_025440</name>
</gene>
<dbReference type="Proteomes" id="UP000325313">
    <property type="component" value="Unassembled WGS sequence"/>
</dbReference>
<feature type="compositionally biased region" description="Basic and acidic residues" evidence="1">
    <location>
        <begin position="458"/>
        <end position="467"/>
    </location>
</feature>
<organism evidence="3 6">
    <name type="scientific">Puccinia graminis f. sp. tritici</name>
    <dbReference type="NCBI Taxonomy" id="56615"/>
    <lineage>
        <taxon>Eukaryota</taxon>
        <taxon>Fungi</taxon>
        <taxon>Dikarya</taxon>
        <taxon>Basidiomycota</taxon>
        <taxon>Pucciniomycotina</taxon>
        <taxon>Pucciniomycetes</taxon>
        <taxon>Pucciniales</taxon>
        <taxon>Pucciniaceae</taxon>
        <taxon>Puccinia</taxon>
    </lineage>
</organism>
<evidence type="ECO:0000313" key="5">
    <source>
        <dbReference type="Proteomes" id="UP000324748"/>
    </source>
</evidence>
<feature type="compositionally biased region" description="Polar residues" evidence="1">
    <location>
        <begin position="468"/>
        <end position="481"/>
    </location>
</feature>
<dbReference type="Proteomes" id="UP000324748">
    <property type="component" value="Unassembled WGS sequence"/>
</dbReference>
<dbReference type="OrthoDB" id="2498286at2759"/>
<dbReference type="EMBL" id="VSWC01000170">
    <property type="protein sequence ID" value="KAA1071579.1"/>
    <property type="molecule type" value="Genomic_DNA"/>
</dbReference>
<comment type="caution">
    <text evidence="3">The sequence shown here is derived from an EMBL/GenBank/DDBJ whole genome shotgun (WGS) entry which is preliminary data.</text>
</comment>
<keyword evidence="2" id="KW-0812">Transmembrane</keyword>
<name>A0A5B0LQD0_PUCGR</name>
<feature type="transmembrane region" description="Helical" evidence="2">
    <location>
        <begin position="44"/>
        <end position="70"/>
    </location>
</feature>
<keyword evidence="2" id="KW-1133">Transmembrane helix</keyword>
<feature type="transmembrane region" description="Helical" evidence="2">
    <location>
        <begin position="189"/>
        <end position="212"/>
    </location>
</feature>
<evidence type="ECO:0000256" key="1">
    <source>
        <dbReference type="SAM" id="MobiDB-lite"/>
    </source>
</evidence>
<dbReference type="AlphaFoldDB" id="A0A5B0LQD0"/>
<feature type="transmembrane region" description="Helical" evidence="2">
    <location>
        <begin position="288"/>
        <end position="308"/>
    </location>
</feature>
<feature type="transmembrane region" description="Helical" evidence="2">
    <location>
        <begin position="144"/>
        <end position="168"/>
    </location>
</feature>
<evidence type="ECO:0000313" key="3">
    <source>
        <dbReference type="EMBL" id="KAA1067187.1"/>
    </source>
</evidence>
<protein>
    <submittedName>
        <fullName evidence="3">Uncharacterized protein</fullName>
    </submittedName>
</protein>
<proteinExistence type="predicted"/>
<dbReference type="EMBL" id="VDEP01000507">
    <property type="protein sequence ID" value="KAA1067187.1"/>
    <property type="molecule type" value="Genomic_DNA"/>
</dbReference>
<feature type="region of interest" description="Disordered" evidence="1">
    <location>
        <begin position="440"/>
        <end position="488"/>
    </location>
</feature>
<keyword evidence="5" id="KW-1185">Reference proteome</keyword>
<evidence type="ECO:0000313" key="6">
    <source>
        <dbReference type="Proteomes" id="UP000325313"/>
    </source>
</evidence>